<evidence type="ECO:0000256" key="4">
    <source>
        <dbReference type="ARBA" id="ARBA00022729"/>
    </source>
</evidence>
<dbReference type="PROSITE" id="PS50055">
    <property type="entry name" value="TYR_PHOSPHATASE_PTP"/>
    <property type="match status" value="1"/>
</dbReference>
<evidence type="ECO:0000256" key="1">
    <source>
        <dbReference type="ARBA" id="ARBA00004328"/>
    </source>
</evidence>
<evidence type="ECO:0000259" key="10">
    <source>
        <dbReference type="PROSITE" id="PS50055"/>
    </source>
</evidence>
<dbReference type="PROSITE" id="PS50070">
    <property type="entry name" value="KRINGLE_2"/>
    <property type="match status" value="3"/>
</dbReference>
<dbReference type="SMART" id="SM00130">
    <property type="entry name" value="KR"/>
    <property type="match status" value="3"/>
</dbReference>
<accession>A0A8S3THE7</accession>
<dbReference type="Gene3D" id="3.90.190.10">
    <property type="entry name" value="Protein tyrosine phosphatase superfamily"/>
    <property type="match status" value="2"/>
</dbReference>
<feature type="domain" description="Kringle" evidence="11">
    <location>
        <begin position="185"/>
        <end position="253"/>
    </location>
</feature>
<dbReference type="InterPro" id="IPR000242">
    <property type="entry name" value="PTP_cat"/>
</dbReference>
<dbReference type="InterPro" id="IPR051503">
    <property type="entry name" value="ComplSys_Reg/VirEntry_Med"/>
</dbReference>
<dbReference type="Proteomes" id="UP000683360">
    <property type="component" value="Unassembled WGS sequence"/>
</dbReference>
<keyword evidence="5 7" id="KW-1015">Disulfide bond</keyword>
<evidence type="ECO:0000256" key="2">
    <source>
        <dbReference type="ARBA" id="ARBA00022572"/>
    </source>
</evidence>
<evidence type="ECO:0000256" key="8">
    <source>
        <dbReference type="SAM" id="MobiDB-lite"/>
    </source>
</evidence>
<feature type="compositionally biased region" description="Basic and acidic residues" evidence="8">
    <location>
        <begin position="630"/>
        <end position="641"/>
    </location>
</feature>
<dbReference type="Gene3D" id="2.40.20.10">
    <property type="entry name" value="Plasminogen Kringle 4"/>
    <property type="match status" value="3"/>
</dbReference>
<feature type="disulfide bond" evidence="7">
    <location>
        <begin position="149"/>
        <end position="176"/>
    </location>
</feature>
<comment type="caution">
    <text evidence="13">The sequence shown here is derived from an EMBL/GenBank/DDBJ whole genome shotgun (WGS) entry which is preliminary data.</text>
</comment>
<dbReference type="InterPro" id="IPR000001">
    <property type="entry name" value="Kringle"/>
</dbReference>
<gene>
    <name evidence="13" type="ORF">MEDL_43836</name>
</gene>
<dbReference type="InterPro" id="IPR029021">
    <property type="entry name" value="Prot-tyrosine_phosphatase-like"/>
</dbReference>
<keyword evidence="4" id="KW-0732">Signal</keyword>
<dbReference type="Pfam" id="PF00084">
    <property type="entry name" value="Sushi"/>
    <property type="match status" value="5"/>
</dbReference>
<dbReference type="PANTHER" id="PTHR45785:SF2">
    <property type="entry name" value="COMPLEMENT FACTOR H-RELATED"/>
    <property type="match status" value="1"/>
</dbReference>
<dbReference type="PROSITE" id="PS50923">
    <property type="entry name" value="SUSHI"/>
    <property type="match status" value="5"/>
</dbReference>
<feature type="domain" description="Sushi" evidence="12">
    <location>
        <begin position="327"/>
        <end position="386"/>
    </location>
</feature>
<comment type="caution">
    <text evidence="6">Lacks conserved residue(s) required for the propagation of feature annotation.</text>
</comment>
<keyword evidence="9" id="KW-1133">Transmembrane helix</keyword>
<dbReference type="SUPFAM" id="SSF52799">
    <property type="entry name" value="(Phosphotyrosine protein) phosphatases II"/>
    <property type="match status" value="1"/>
</dbReference>
<proteinExistence type="predicted"/>
<evidence type="ECO:0000256" key="9">
    <source>
        <dbReference type="SAM" id="Phobius"/>
    </source>
</evidence>
<keyword evidence="3 7" id="KW-0768">Sushi</keyword>
<keyword evidence="2 6" id="KW-0420">Kringle</keyword>
<feature type="domain" description="Tyrosine-protein phosphatase" evidence="10">
    <location>
        <begin position="712"/>
        <end position="814"/>
    </location>
</feature>
<feature type="domain" description="Sushi" evidence="12">
    <location>
        <begin position="119"/>
        <end position="178"/>
    </location>
</feature>
<comment type="subcellular location">
    <subcellularLocation>
        <location evidence="1">Virion</location>
    </subcellularLocation>
</comment>
<dbReference type="SUPFAM" id="SSF57535">
    <property type="entry name" value="Complement control module/SCR domain"/>
    <property type="match status" value="5"/>
</dbReference>
<dbReference type="CDD" id="cd00033">
    <property type="entry name" value="CCP"/>
    <property type="match status" value="5"/>
</dbReference>
<organism evidence="13 14">
    <name type="scientific">Mytilus edulis</name>
    <name type="common">Blue mussel</name>
    <dbReference type="NCBI Taxonomy" id="6550"/>
    <lineage>
        <taxon>Eukaryota</taxon>
        <taxon>Metazoa</taxon>
        <taxon>Spiralia</taxon>
        <taxon>Lophotrochozoa</taxon>
        <taxon>Mollusca</taxon>
        <taxon>Bivalvia</taxon>
        <taxon>Autobranchia</taxon>
        <taxon>Pteriomorphia</taxon>
        <taxon>Mytilida</taxon>
        <taxon>Mytiloidea</taxon>
        <taxon>Mytilidae</taxon>
        <taxon>Mytilinae</taxon>
        <taxon>Mytilus</taxon>
    </lineage>
</organism>
<evidence type="ECO:0000256" key="7">
    <source>
        <dbReference type="PROSITE-ProRule" id="PRU00302"/>
    </source>
</evidence>
<feature type="compositionally biased region" description="Polar residues" evidence="8">
    <location>
        <begin position="677"/>
        <end position="701"/>
    </location>
</feature>
<dbReference type="SUPFAM" id="SSF57440">
    <property type="entry name" value="Kringle-like"/>
    <property type="match status" value="3"/>
</dbReference>
<dbReference type="Pfam" id="PF00102">
    <property type="entry name" value="Y_phosphatase"/>
    <property type="match status" value="2"/>
</dbReference>
<dbReference type="AlphaFoldDB" id="A0A8S3THE7"/>
<dbReference type="GO" id="GO:0004725">
    <property type="term" value="F:protein tyrosine phosphatase activity"/>
    <property type="evidence" value="ECO:0007669"/>
    <property type="project" value="InterPro"/>
</dbReference>
<dbReference type="SMART" id="SM00032">
    <property type="entry name" value="CCP"/>
    <property type="match status" value="5"/>
</dbReference>
<dbReference type="InterPro" id="IPR038178">
    <property type="entry name" value="Kringle_sf"/>
</dbReference>
<protein>
    <submittedName>
        <fullName evidence="13">CSMD</fullName>
    </submittedName>
</protein>
<feature type="domain" description="Sushi" evidence="12">
    <location>
        <begin position="451"/>
        <end position="508"/>
    </location>
</feature>
<reference evidence="13" key="1">
    <citation type="submission" date="2021-03" db="EMBL/GenBank/DDBJ databases">
        <authorList>
            <person name="Bekaert M."/>
        </authorList>
    </citation>
    <scope>NUCLEOTIDE SEQUENCE</scope>
</reference>
<evidence type="ECO:0000259" key="12">
    <source>
        <dbReference type="PROSITE" id="PS50923"/>
    </source>
</evidence>
<evidence type="ECO:0000256" key="6">
    <source>
        <dbReference type="PROSITE-ProRule" id="PRU00121"/>
    </source>
</evidence>
<feature type="transmembrane region" description="Helical" evidence="9">
    <location>
        <begin position="576"/>
        <end position="599"/>
    </location>
</feature>
<dbReference type="InterPro" id="IPR013806">
    <property type="entry name" value="Kringle-like"/>
</dbReference>
<feature type="domain" description="Kringle" evidence="11">
    <location>
        <begin position="52"/>
        <end position="116"/>
    </location>
</feature>
<evidence type="ECO:0000313" key="14">
    <source>
        <dbReference type="Proteomes" id="UP000683360"/>
    </source>
</evidence>
<sequence length="849" mass="95348">MASYLIVKVLKKNNFTFQGEHYLQTNGTAMGTKMAPSHANIFMDCRNSTIDQRYSGKTKITRTGKECIQWSESASTHTTQEENYCRTPSGHSHNVDGPWCYINKSLGWETCNVPVCGGVECQDLSMIPNLISKEGRTTFQYGEKAVLACKAGYKLQKPKTLTCLKSGSWNGKLPYCEEVTCYNKYNQGQNYVGNVSKTLSGKPCWNWKVVAATHIDLHENHTYCRNPLPKEVDRPYCYTGTGYEYSECIIPVCDCREAISDKYDGNITITRNGHTCIHWNNAVKYKYQPENYCRTPPGDPYNANGPWCYVDMEGGRDRCNVPICEGAACPNISLSPHLKTQDNKDSYRYGETVNLVCETGYKLNGFKNLSCQKSGNWSNAIPTCEIVTCHGFSIRPHQKWYPSNSSYIYNDNVKFTCDKGYELSSSTNITSNITCQSDGTWSDIQPNCTGVLCSSIPDIAFMLPQNSTEYRFPSSVNISCKEGYQIKGIAMLQCQTNGKWSSPPRCIGVLCGSIPQIENMLPQTSKEYSFPSSVTISCLEGYQIIGPLMLQCQTNGNWSSPPKCTEIVQNPNTSPLTAVVGGLGALLVLVLIIVVVVVFRDYFTQFDGTIVVSNKISRFNQPYQISDGEIENKGNPSRERQLGYQSGRRRSTNGKQKSVKRKQSSKEINNPELYAQVSKTGATDKPSLSNQITTNDATYDNQNEEKREYYSFAGDLKKLKKQHLKETKTASLTENISKNKYKNVFPYDETRVILDLQPGKAASDYINASFINVNFTIRTLKIVKENHSKTVKQFHFTAWPDKDVPKYASSIVHFRHKVFSSKVSPKDQSLFTAVLVLDEQAPSLPWTIL</sequence>
<evidence type="ECO:0000256" key="5">
    <source>
        <dbReference type="ARBA" id="ARBA00023157"/>
    </source>
</evidence>
<name>A0A8S3THE7_MYTED</name>
<feature type="disulfide bond" evidence="7">
    <location>
        <begin position="357"/>
        <end position="384"/>
    </location>
</feature>
<keyword evidence="14" id="KW-1185">Reference proteome</keyword>
<dbReference type="InterPro" id="IPR000436">
    <property type="entry name" value="Sushi_SCR_CCP_dom"/>
</dbReference>
<dbReference type="EMBL" id="CAJPWZ010002131">
    <property type="protein sequence ID" value="CAG2231073.1"/>
    <property type="molecule type" value="Genomic_DNA"/>
</dbReference>
<feature type="domain" description="Sushi" evidence="12">
    <location>
        <begin position="509"/>
        <end position="566"/>
    </location>
</feature>
<feature type="region of interest" description="Disordered" evidence="8">
    <location>
        <begin position="626"/>
        <end position="701"/>
    </location>
</feature>
<feature type="domain" description="Kringle" evidence="11">
    <location>
        <begin position="254"/>
        <end position="324"/>
    </location>
</feature>
<dbReference type="Gene3D" id="2.10.70.10">
    <property type="entry name" value="Complement Module, domain 1"/>
    <property type="match status" value="5"/>
</dbReference>
<evidence type="ECO:0000256" key="3">
    <source>
        <dbReference type="ARBA" id="ARBA00022659"/>
    </source>
</evidence>
<keyword evidence="9" id="KW-0812">Transmembrane</keyword>
<feature type="compositionally biased region" description="Basic residues" evidence="8">
    <location>
        <begin position="647"/>
        <end position="663"/>
    </location>
</feature>
<keyword evidence="9" id="KW-0472">Membrane</keyword>
<dbReference type="InterPro" id="IPR035976">
    <property type="entry name" value="Sushi/SCR/CCP_sf"/>
</dbReference>
<dbReference type="SMART" id="SM00194">
    <property type="entry name" value="PTPc"/>
    <property type="match status" value="1"/>
</dbReference>
<dbReference type="PANTHER" id="PTHR45785">
    <property type="entry name" value="COMPLEMENT FACTOR H-RELATED"/>
    <property type="match status" value="1"/>
</dbReference>
<evidence type="ECO:0000259" key="11">
    <source>
        <dbReference type="PROSITE" id="PS50070"/>
    </source>
</evidence>
<feature type="domain" description="Sushi" evidence="12">
    <location>
        <begin position="387"/>
        <end position="450"/>
    </location>
</feature>
<evidence type="ECO:0000313" key="13">
    <source>
        <dbReference type="EMBL" id="CAG2231073.1"/>
    </source>
</evidence>
<dbReference type="OrthoDB" id="272018at2759"/>